<sequence>MRKQTIFRLLVVASLALLITGCALAPGGDIDYDAPDSESPDLKQLVDIKLITPELIWALETEKPEAHPVTEELRNELSDYEYTVGIGDVLSIVVYDHPELTIPTGGERSAVEAGNIVRSDGTIFYPFIGRVNVEGKTTEEIRVQLTRGLADFLTEPQIDVFIAAYNSKRFHVTGAVSSPGSVPVTNVPMTILDAVTEVGGPTDNAFWHEMLLFRNGTEEQLSLYSLLSEGDQRQNRLLRDGDLLHFPSADNQGVAMLGQVRSPGNLRMNRERLSLTDALSRAGGVNEQTAEPSGIFVLRRNAPGEEKLATVYQLDISNAIAFAMASNFQLEPKDVVYVTTAPIARWNRVISLLLPSLTLPGDLGNSSDGLNDLL</sequence>
<keyword evidence="11" id="KW-0472">Membrane</keyword>
<keyword evidence="6" id="KW-0812">Transmembrane</keyword>
<keyword evidence="13" id="KW-0998">Cell outer membrane</keyword>
<dbReference type="AlphaFoldDB" id="A0A365TJP3"/>
<dbReference type="GO" id="GO:0015159">
    <property type="term" value="F:polysaccharide transmembrane transporter activity"/>
    <property type="evidence" value="ECO:0007669"/>
    <property type="project" value="InterPro"/>
</dbReference>
<evidence type="ECO:0000256" key="7">
    <source>
        <dbReference type="ARBA" id="ARBA00022729"/>
    </source>
</evidence>
<dbReference type="InterPro" id="IPR049712">
    <property type="entry name" value="Poly_export"/>
</dbReference>
<evidence type="ECO:0000256" key="5">
    <source>
        <dbReference type="ARBA" id="ARBA00022597"/>
    </source>
</evidence>
<evidence type="ECO:0000256" key="15">
    <source>
        <dbReference type="SAM" id="SignalP"/>
    </source>
</evidence>
<evidence type="ECO:0000256" key="12">
    <source>
        <dbReference type="ARBA" id="ARBA00023139"/>
    </source>
</evidence>
<reference evidence="20" key="1">
    <citation type="submission" date="2018-06" db="EMBL/GenBank/DDBJ databases">
        <title>Whole genome sequencing of four bacterial strains from South Shetland trench revealing bio-synthetic gene clusters.</title>
        <authorList>
            <person name="Abdel-Mageed W.M."/>
            <person name="Lehri B."/>
            <person name="Jarmusch S."/>
            <person name="Miranda K."/>
            <person name="Goodfellow M."/>
            <person name="Jaspars M."/>
            <person name="Karlyshev A.V."/>
        </authorList>
    </citation>
    <scope>NUCLEOTIDE SEQUENCE [LARGE SCALE GENOMIC DNA]</scope>
    <source>
        <strain evidence="20">SST4</strain>
    </source>
</reference>
<keyword evidence="10" id="KW-0626">Porin</keyword>
<dbReference type="InterPro" id="IPR040716">
    <property type="entry name" value="Wza_C"/>
</dbReference>
<evidence type="ECO:0000256" key="4">
    <source>
        <dbReference type="ARBA" id="ARBA00022452"/>
    </source>
</evidence>
<keyword evidence="7 15" id="KW-0732">Signal</keyword>
<evidence type="ECO:0000256" key="6">
    <source>
        <dbReference type="ARBA" id="ARBA00022692"/>
    </source>
</evidence>
<comment type="caution">
    <text evidence="19">The sequence shown here is derived from an EMBL/GenBank/DDBJ whole genome shotgun (WGS) entry which is preliminary data.</text>
</comment>
<dbReference type="GO" id="GO:0046930">
    <property type="term" value="C:pore complex"/>
    <property type="evidence" value="ECO:0007669"/>
    <property type="project" value="UniProtKB-KW"/>
</dbReference>
<keyword evidence="12" id="KW-0564">Palmitate</keyword>
<dbReference type="Proteomes" id="UP000252204">
    <property type="component" value="Unassembled WGS sequence"/>
</dbReference>
<dbReference type="EMBL" id="QNTU01000013">
    <property type="protein sequence ID" value="RBI65894.1"/>
    <property type="molecule type" value="Genomic_DNA"/>
</dbReference>
<evidence type="ECO:0000259" key="16">
    <source>
        <dbReference type="Pfam" id="PF02563"/>
    </source>
</evidence>
<keyword evidence="20" id="KW-1185">Reference proteome</keyword>
<dbReference type="InterPro" id="IPR003715">
    <property type="entry name" value="Poly_export_N"/>
</dbReference>
<feature type="domain" description="Outer-membrane lipoprotein Wza C-terminal" evidence="17">
    <location>
        <begin position="341"/>
        <end position="366"/>
    </location>
</feature>
<dbReference type="Pfam" id="PF02563">
    <property type="entry name" value="Poly_export"/>
    <property type="match status" value="1"/>
</dbReference>
<evidence type="ECO:0000313" key="19">
    <source>
        <dbReference type="EMBL" id="RBI65894.1"/>
    </source>
</evidence>
<feature type="domain" description="Polysaccharide export protein N-terminal" evidence="16">
    <location>
        <begin position="78"/>
        <end position="162"/>
    </location>
</feature>
<feature type="chain" id="PRO_5017082427" evidence="15">
    <location>
        <begin position="26"/>
        <end position="374"/>
    </location>
</feature>
<evidence type="ECO:0000256" key="3">
    <source>
        <dbReference type="ARBA" id="ARBA00022448"/>
    </source>
</evidence>
<evidence type="ECO:0000256" key="14">
    <source>
        <dbReference type="ARBA" id="ARBA00023288"/>
    </source>
</evidence>
<keyword evidence="8" id="KW-0625">Polysaccharide transport</keyword>
<organism evidence="19 20">
    <name type="scientific">Vreelandella sulfidaeris</name>
    <dbReference type="NCBI Taxonomy" id="115553"/>
    <lineage>
        <taxon>Bacteria</taxon>
        <taxon>Pseudomonadati</taxon>
        <taxon>Pseudomonadota</taxon>
        <taxon>Gammaproteobacteria</taxon>
        <taxon>Oceanospirillales</taxon>
        <taxon>Halomonadaceae</taxon>
        <taxon>Vreelandella</taxon>
    </lineage>
</organism>
<dbReference type="GO" id="GO:0015288">
    <property type="term" value="F:porin activity"/>
    <property type="evidence" value="ECO:0007669"/>
    <property type="project" value="UniProtKB-KW"/>
</dbReference>
<dbReference type="PROSITE" id="PS51257">
    <property type="entry name" value="PROKAR_LIPOPROTEIN"/>
    <property type="match status" value="1"/>
</dbReference>
<evidence type="ECO:0000256" key="9">
    <source>
        <dbReference type="ARBA" id="ARBA00023065"/>
    </source>
</evidence>
<dbReference type="Pfam" id="PF22461">
    <property type="entry name" value="SLBB_2"/>
    <property type="match status" value="2"/>
</dbReference>
<comment type="subcellular location">
    <subcellularLocation>
        <location evidence="1">Cell outer membrane</location>
        <topology evidence="1">Multi-pass membrane protein</topology>
    </subcellularLocation>
</comment>
<gene>
    <name evidence="19" type="ORF">DQ400_16620</name>
</gene>
<keyword evidence="5" id="KW-0762">Sugar transport</keyword>
<evidence type="ECO:0000259" key="18">
    <source>
        <dbReference type="Pfam" id="PF22461"/>
    </source>
</evidence>
<keyword evidence="3" id="KW-0813">Transport</keyword>
<dbReference type="OrthoDB" id="9808421at2"/>
<dbReference type="Gene3D" id="3.30.1950.10">
    <property type="entry name" value="wza like domain"/>
    <property type="match status" value="1"/>
</dbReference>
<evidence type="ECO:0000256" key="11">
    <source>
        <dbReference type="ARBA" id="ARBA00023136"/>
    </source>
</evidence>
<dbReference type="PANTHER" id="PTHR33619:SF3">
    <property type="entry name" value="POLYSACCHARIDE EXPORT PROTEIN GFCE-RELATED"/>
    <property type="match status" value="1"/>
</dbReference>
<evidence type="ECO:0000259" key="17">
    <source>
        <dbReference type="Pfam" id="PF18412"/>
    </source>
</evidence>
<dbReference type="GO" id="GO:0006811">
    <property type="term" value="P:monoatomic ion transport"/>
    <property type="evidence" value="ECO:0007669"/>
    <property type="project" value="UniProtKB-KW"/>
</dbReference>
<evidence type="ECO:0000256" key="10">
    <source>
        <dbReference type="ARBA" id="ARBA00023114"/>
    </source>
</evidence>
<dbReference type="NCBIfam" id="NF011658">
    <property type="entry name" value="PRK15078.1"/>
    <property type="match status" value="1"/>
</dbReference>
<evidence type="ECO:0000256" key="1">
    <source>
        <dbReference type="ARBA" id="ARBA00004571"/>
    </source>
</evidence>
<keyword evidence="14" id="KW-0449">Lipoprotein</keyword>
<evidence type="ECO:0000256" key="8">
    <source>
        <dbReference type="ARBA" id="ARBA00023047"/>
    </source>
</evidence>
<dbReference type="Gene3D" id="1.20.5.70">
    <property type="match status" value="1"/>
</dbReference>
<keyword evidence="9" id="KW-0406">Ion transport</keyword>
<evidence type="ECO:0000313" key="20">
    <source>
        <dbReference type="Proteomes" id="UP000252204"/>
    </source>
</evidence>
<evidence type="ECO:0000256" key="2">
    <source>
        <dbReference type="ARBA" id="ARBA00009450"/>
    </source>
</evidence>
<dbReference type="InterPro" id="IPR054765">
    <property type="entry name" value="SLBB_dom"/>
</dbReference>
<feature type="signal peptide" evidence="15">
    <location>
        <begin position="1"/>
        <end position="25"/>
    </location>
</feature>
<accession>A0A365TJP3</accession>
<dbReference type="Gene3D" id="3.10.560.10">
    <property type="entry name" value="Outer membrane lipoprotein wza domain like"/>
    <property type="match status" value="2"/>
</dbReference>
<protein>
    <submittedName>
        <fullName evidence="19">Polysaccharide export protein Wza</fullName>
    </submittedName>
</protein>
<feature type="domain" description="SLBB" evidence="18">
    <location>
        <begin position="168"/>
        <end position="245"/>
    </location>
</feature>
<evidence type="ECO:0000256" key="13">
    <source>
        <dbReference type="ARBA" id="ARBA00023237"/>
    </source>
</evidence>
<keyword evidence="4" id="KW-1134">Transmembrane beta strand</keyword>
<comment type="similarity">
    <text evidence="2">Belongs to the BexD/CtrA/VexA family.</text>
</comment>
<feature type="domain" description="SLBB" evidence="18">
    <location>
        <begin position="253"/>
        <end position="338"/>
    </location>
</feature>
<name>A0A365TJP3_9GAMM</name>
<proteinExistence type="inferred from homology"/>
<dbReference type="GO" id="GO:0009279">
    <property type="term" value="C:cell outer membrane"/>
    <property type="evidence" value="ECO:0007669"/>
    <property type="project" value="UniProtKB-SubCell"/>
</dbReference>
<dbReference type="Pfam" id="PF18412">
    <property type="entry name" value="Wza_C"/>
    <property type="match status" value="1"/>
</dbReference>
<dbReference type="PANTHER" id="PTHR33619">
    <property type="entry name" value="POLYSACCHARIDE EXPORT PROTEIN GFCE-RELATED"/>
    <property type="match status" value="1"/>
</dbReference>